<accession>A0A0G2E8Q4</accession>
<organism evidence="2 3">
    <name type="scientific">Phaeomoniella chlamydospora</name>
    <name type="common">Phaeoacremonium chlamydosporum</name>
    <dbReference type="NCBI Taxonomy" id="158046"/>
    <lineage>
        <taxon>Eukaryota</taxon>
        <taxon>Fungi</taxon>
        <taxon>Dikarya</taxon>
        <taxon>Ascomycota</taxon>
        <taxon>Pezizomycotina</taxon>
        <taxon>Eurotiomycetes</taxon>
        <taxon>Chaetothyriomycetidae</taxon>
        <taxon>Phaeomoniellales</taxon>
        <taxon>Phaeomoniellaceae</taxon>
        <taxon>Phaeomoniella</taxon>
    </lineage>
</organism>
<dbReference type="Gene3D" id="3.40.50.10910">
    <property type="entry name" value="Amidohydrolase"/>
    <property type="match status" value="1"/>
</dbReference>
<dbReference type="InterPro" id="IPR032466">
    <property type="entry name" value="Metal_Hydrolase"/>
</dbReference>
<sequence>MIEEGSVLDSPGLPVLSQNTLGAAVKQAYSHSKITIVHVLTFPTAQTAVDIGIDGVAHLFIDQPHTTEIVSSIAKANVFFTPYLGVNASLPNTLRSEKSASDPRVSCRLSPPWLSTLKASFNTYPTGGFDDDLATVKALHDAGVDILASTDVSVPMAEFGGLAHGASVHHELQLFVEAGFSPAEVLKTATSVPAKRFGLGDRGKVEVGKRADLLLVKGNPTKDIDDTLNIENIWRRGVKVIAA</sequence>
<dbReference type="EMBL" id="LCWF01000117">
    <property type="protein sequence ID" value="KKY18741.1"/>
    <property type="molecule type" value="Genomic_DNA"/>
</dbReference>
<dbReference type="Gene3D" id="2.30.40.10">
    <property type="entry name" value="Urease, subunit C, domain 1"/>
    <property type="match status" value="1"/>
</dbReference>
<reference evidence="2 3" key="1">
    <citation type="submission" date="2015-05" db="EMBL/GenBank/DDBJ databases">
        <title>Distinctive expansion of gene families associated with plant cell wall degradation and secondary metabolism in the genomes of grapevine trunk pathogens.</title>
        <authorList>
            <person name="Lawrence D.P."/>
            <person name="Travadon R."/>
            <person name="Rolshausen P.E."/>
            <person name="Baumgartner K."/>
        </authorList>
    </citation>
    <scope>NUCLEOTIDE SEQUENCE [LARGE SCALE GENOMIC DNA]</scope>
    <source>
        <strain evidence="2">UCRPC4</strain>
    </source>
</reference>
<proteinExistence type="predicted"/>
<gene>
    <name evidence="2" type="ORF">UCRPC4_g04802</name>
</gene>
<dbReference type="OrthoDB" id="5595695at2759"/>
<dbReference type="GO" id="GO:0016810">
    <property type="term" value="F:hydrolase activity, acting on carbon-nitrogen (but not peptide) bonds"/>
    <property type="evidence" value="ECO:0007669"/>
    <property type="project" value="InterPro"/>
</dbReference>
<dbReference type="InterPro" id="IPR011059">
    <property type="entry name" value="Metal-dep_hydrolase_composite"/>
</dbReference>
<dbReference type="Proteomes" id="UP000053317">
    <property type="component" value="Unassembled WGS sequence"/>
</dbReference>
<keyword evidence="3" id="KW-1185">Reference proteome</keyword>
<name>A0A0G2E8Q4_PHACM</name>
<dbReference type="PANTHER" id="PTHR43135">
    <property type="entry name" value="ALPHA-D-RIBOSE 1-METHYLPHOSPHONATE 5-TRIPHOSPHATE DIPHOSPHATASE"/>
    <property type="match status" value="1"/>
</dbReference>
<evidence type="ECO:0000313" key="2">
    <source>
        <dbReference type="EMBL" id="KKY18741.1"/>
    </source>
</evidence>
<evidence type="ECO:0000313" key="3">
    <source>
        <dbReference type="Proteomes" id="UP000053317"/>
    </source>
</evidence>
<feature type="domain" description="Amidohydrolase-related" evidence="1">
    <location>
        <begin position="11"/>
        <end position="228"/>
    </location>
</feature>
<dbReference type="InterPro" id="IPR006680">
    <property type="entry name" value="Amidohydro-rel"/>
</dbReference>
<protein>
    <submittedName>
        <fullName evidence="2">Putative organophosphate acid anhydrase</fullName>
    </submittedName>
</protein>
<dbReference type="SUPFAM" id="SSF51556">
    <property type="entry name" value="Metallo-dependent hydrolases"/>
    <property type="match status" value="1"/>
</dbReference>
<dbReference type="Pfam" id="PF01979">
    <property type="entry name" value="Amidohydro_1"/>
    <property type="match status" value="1"/>
</dbReference>
<evidence type="ECO:0000259" key="1">
    <source>
        <dbReference type="Pfam" id="PF01979"/>
    </source>
</evidence>
<dbReference type="InterPro" id="IPR051781">
    <property type="entry name" value="Metallo-dep_Hydrolase"/>
</dbReference>
<dbReference type="AlphaFoldDB" id="A0A0G2E8Q4"/>
<dbReference type="Gene3D" id="3.30.110.90">
    <property type="entry name" value="Amidohydrolase"/>
    <property type="match status" value="1"/>
</dbReference>
<comment type="caution">
    <text evidence="2">The sequence shown here is derived from an EMBL/GenBank/DDBJ whole genome shotgun (WGS) entry which is preliminary data.</text>
</comment>
<reference evidence="2 3" key="2">
    <citation type="submission" date="2015-05" db="EMBL/GenBank/DDBJ databases">
        <authorList>
            <person name="Morales-Cruz A."/>
            <person name="Amrine K.C."/>
            <person name="Cantu D."/>
        </authorList>
    </citation>
    <scope>NUCLEOTIDE SEQUENCE [LARGE SCALE GENOMIC DNA]</scope>
    <source>
        <strain evidence="2">UCRPC4</strain>
    </source>
</reference>
<dbReference type="Gene3D" id="1.20.58.520">
    <property type="entry name" value="Amidohydrolase"/>
    <property type="match status" value="1"/>
</dbReference>
<dbReference type="PANTHER" id="PTHR43135:SF3">
    <property type="entry name" value="ALPHA-D-RIBOSE 1-METHYLPHOSPHONATE 5-TRIPHOSPHATE DIPHOSPHATASE"/>
    <property type="match status" value="1"/>
</dbReference>